<evidence type="ECO:0000256" key="2">
    <source>
        <dbReference type="ARBA" id="ARBA00022741"/>
    </source>
</evidence>
<dbReference type="OrthoDB" id="9778870at2"/>
<dbReference type="Proteomes" id="UP000028486">
    <property type="component" value="Chromosome"/>
</dbReference>
<dbReference type="EMBL" id="CP009043">
    <property type="protein sequence ID" value="AII14416.1"/>
    <property type="molecule type" value="Genomic_DNA"/>
</dbReference>
<reference evidence="6" key="1">
    <citation type="journal article" date="2014" name="Genome Announc.">
        <title>Complete Genome Sequence of Campylobacter iguaniorum Strain 1485ET, Isolated from a Bearded Dragon (Pogona vitticeps).</title>
        <authorList>
            <person name="Gilbert M.J."/>
            <person name="Miller W.G."/>
            <person name="Yee E."/>
            <person name="Kik M."/>
            <person name="Wagenaar J.A."/>
            <person name="Duim B."/>
        </authorList>
    </citation>
    <scope>NUCLEOTIDE SEQUENCE [LARGE SCALE GENOMIC DNA]</scope>
    <source>
        <strain evidence="6">1485E</strain>
    </source>
</reference>
<dbReference type="InterPro" id="IPR051782">
    <property type="entry name" value="ABC_Transporter_VariousFunc"/>
</dbReference>
<organism evidence="5 6">
    <name type="scientific">Campylobacter iguaniorum</name>
    <dbReference type="NCBI Taxonomy" id="1244531"/>
    <lineage>
        <taxon>Bacteria</taxon>
        <taxon>Pseudomonadati</taxon>
        <taxon>Campylobacterota</taxon>
        <taxon>Epsilonproteobacteria</taxon>
        <taxon>Campylobacterales</taxon>
        <taxon>Campylobacteraceae</taxon>
        <taxon>Campylobacter</taxon>
    </lineage>
</organism>
<dbReference type="GO" id="GO:0005524">
    <property type="term" value="F:ATP binding"/>
    <property type="evidence" value="ECO:0007669"/>
    <property type="project" value="UniProtKB-KW"/>
</dbReference>
<dbReference type="HOGENOM" id="CLU_000604_1_2_7"/>
<accession>A0A076F8T5</accession>
<evidence type="ECO:0000313" key="5">
    <source>
        <dbReference type="EMBL" id="AII14416.1"/>
    </source>
</evidence>
<dbReference type="PANTHER" id="PTHR42939:SF1">
    <property type="entry name" value="ABC TRANSPORTER ATP-BINDING PROTEIN ALBC-RELATED"/>
    <property type="match status" value="1"/>
</dbReference>
<dbReference type="InterPro" id="IPR027417">
    <property type="entry name" value="P-loop_NTPase"/>
</dbReference>
<dbReference type="Gene3D" id="3.40.50.300">
    <property type="entry name" value="P-loop containing nucleotide triphosphate hydrolases"/>
    <property type="match status" value="1"/>
</dbReference>
<evidence type="ECO:0000313" key="6">
    <source>
        <dbReference type="Proteomes" id="UP000028486"/>
    </source>
</evidence>
<dbReference type="PATRIC" id="fig|1244531.5.peg.561"/>
<dbReference type="SMART" id="SM00382">
    <property type="entry name" value="AAA"/>
    <property type="match status" value="1"/>
</dbReference>
<proteinExistence type="predicted"/>
<dbReference type="InterPro" id="IPR003593">
    <property type="entry name" value="AAA+_ATPase"/>
</dbReference>
<dbReference type="KEGG" id="caj:CIG1485E_0551"/>
<name>A0A076F8T5_9BACT</name>
<evidence type="ECO:0000256" key="1">
    <source>
        <dbReference type="ARBA" id="ARBA00022448"/>
    </source>
</evidence>
<dbReference type="InterPro" id="IPR003439">
    <property type="entry name" value="ABC_transporter-like_ATP-bd"/>
</dbReference>
<evidence type="ECO:0000256" key="3">
    <source>
        <dbReference type="ARBA" id="ARBA00022840"/>
    </source>
</evidence>
<dbReference type="STRING" id="1244531.CIG2463D_0551"/>
<dbReference type="InterPro" id="IPR017871">
    <property type="entry name" value="ABC_transporter-like_CS"/>
</dbReference>
<gene>
    <name evidence="5" type="primary">nosF</name>
    <name evidence="5" type="ORF">CIG1485E_0551</name>
</gene>
<dbReference type="PROSITE" id="PS50893">
    <property type="entry name" value="ABC_TRANSPORTER_2"/>
    <property type="match status" value="1"/>
</dbReference>
<feature type="domain" description="ABC transporter" evidence="4">
    <location>
        <begin position="2"/>
        <end position="215"/>
    </location>
</feature>
<dbReference type="PROSITE" id="PS00211">
    <property type="entry name" value="ABC_TRANSPORTER_1"/>
    <property type="match status" value="1"/>
</dbReference>
<dbReference type="CDD" id="cd03230">
    <property type="entry name" value="ABC_DR_subfamily_A"/>
    <property type="match status" value="1"/>
</dbReference>
<evidence type="ECO:0000259" key="4">
    <source>
        <dbReference type="PROSITE" id="PS50893"/>
    </source>
</evidence>
<protein>
    <submittedName>
        <fullName evidence="5">Copper ABC transporter NosDFY, putative ATP-binding protein NosF</fullName>
    </submittedName>
</protein>
<dbReference type="GO" id="GO:0016887">
    <property type="term" value="F:ATP hydrolysis activity"/>
    <property type="evidence" value="ECO:0007669"/>
    <property type="project" value="InterPro"/>
</dbReference>
<keyword evidence="3 5" id="KW-0067">ATP-binding</keyword>
<keyword evidence="1" id="KW-0813">Transport</keyword>
<keyword evidence="2" id="KW-0547">Nucleotide-binding</keyword>
<dbReference type="Pfam" id="PF00005">
    <property type="entry name" value="ABC_tran"/>
    <property type="match status" value="1"/>
</dbReference>
<dbReference type="AlphaFoldDB" id="A0A076F8T5"/>
<dbReference type="eggNOG" id="COG1131">
    <property type="taxonomic scope" value="Bacteria"/>
</dbReference>
<dbReference type="PANTHER" id="PTHR42939">
    <property type="entry name" value="ABC TRANSPORTER ATP-BINDING PROTEIN ALBC-RELATED"/>
    <property type="match status" value="1"/>
</dbReference>
<sequence length="215" mass="24020">MIKIDSITKTFASQTVLDSVNLEIEDGQKVLIIGQNGAGKSTLMKAILGELICDTGTITINGIDPTKDRKKALEFLSFVPQTPPPLKLRVDELCEYSIKSSGSNLSDIKAYLKDLELDYDKEAKKPFYKLSGGMKQKVLIAIALARKSNTIMFDEPTANLDPEARDRFLELLNAKFKDKTIIFISHRISEVKGIVTKVVEMDLGKIVNERRIENE</sequence>
<dbReference type="RefSeq" id="WP_038453465.1">
    <property type="nucleotide sequence ID" value="NZ_CP009043.1"/>
</dbReference>
<dbReference type="SUPFAM" id="SSF52540">
    <property type="entry name" value="P-loop containing nucleoside triphosphate hydrolases"/>
    <property type="match status" value="1"/>
</dbReference>
<keyword evidence="6" id="KW-1185">Reference proteome</keyword>